<gene>
    <name evidence="5" type="ORF">IHE39_27730</name>
</gene>
<evidence type="ECO:0000259" key="4">
    <source>
        <dbReference type="PROSITE" id="PS50160"/>
    </source>
</evidence>
<dbReference type="PANTHER" id="PTHR45674:SF4">
    <property type="entry name" value="DNA LIGASE 1"/>
    <property type="match status" value="1"/>
</dbReference>
<dbReference type="EMBL" id="JACZEP010000017">
    <property type="protein sequence ID" value="MBE1208087.1"/>
    <property type="molecule type" value="Genomic_DNA"/>
</dbReference>
<dbReference type="PROSITE" id="PS50160">
    <property type="entry name" value="DNA_LIGASE_A3"/>
    <property type="match status" value="1"/>
</dbReference>
<accession>A0ABR9GWM6</accession>
<dbReference type="SUPFAM" id="SSF56091">
    <property type="entry name" value="DNA ligase/mRNA capping enzyme, catalytic domain"/>
    <property type="match status" value="1"/>
</dbReference>
<dbReference type="Gene3D" id="3.30.1490.70">
    <property type="match status" value="1"/>
</dbReference>
<comment type="caution">
    <text evidence="5">The sequence shown here is derived from an EMBL/GenBank/DDBJ whole genome shotgun (WGS) entry which is preliminary data.</text>
</comment>
<evidence type="ECO:0000313" key="6">
    <source>
        <dbReference type="Proteomes" id="UP000598227"/>
    </source>
</evidence>
<dbReference type="CDD" id="cd07906">
    <property type="entry name" value="Adenylation_DNA_ligase_LigD_LigC"/>
    <property type="match status" value="1"/>
</dbReference>
<dbReference type="InterPro" id="IPR012310">
    <property type="entry name" value="DNA_ligase_ATP-dep_cent"/>
</dbReference>
<dbReference type="Gene3D" id="2.40.50.140">
    <property type="entry name" value="Nucleic acid-binding proteins"/>
    <property type="match status" value="1"/>
</dbReference>
<dbReference type="Proteomes" id="UP000598227">
    <property type="component" value="Unassembled WGS sequence"/>
</dbReference>
<dbReference type="Gene3D" id="3.30.470.30">
    <property type="entry name" value="DNA ligase/mRNA capping enzyme"/>
    <property type="match status" value="1"/>
</dbReference>
<dbReference type="Pfam" id="PF01068">
    <property type="entry name" value="DNA_ligase_A_M"/>
    <property type="match status" value="1"/>
</dbReference>
<sequence length="292" mass="32358">MAAGPFIPFCFPIEVDKPPEGAQWTHEIKYDGYRTQLHLGATPRAFSRNGHDWSAKYRPVLAAADSLAGGRDAVIDGEIVVLDTDGRPDFHAVAGAIRWKGTDLVFFAFDLLRLDGVDLRKVPCQERRERLFDIVGSSHHEVRFSDSFEGSGADLFAKVAEMEIEGIVSKRRASTYRAGDSTDWQKTKVYHFGEYLVVGYERSRGQAPTLLLAGADLQYVGRAVPAVGAKQREQLWEALEFLQAPKFAASIGKANKVAVAVQPILRVTAKHLPRRGKEMLRHASVTEVLTPQ</sequence>
<dbReference type="InterPro" id="IPR012340">
    <property type="entry name" value="NA-bd_OB-fold"/>
</dbReference>
<protein>
    <recommendedName>
        <fullName evidence="4">ATP-dependent DNA ligase family profile domain-containing protein</fullName>
    </recommendedName>
</protein>
<comment type="catalytic activity">
    <reaction evidence="3">
        <text>ATP + (deoxyribonucleotide)n-3'-hydroxyl + 5'-phospho-(deoxyribonucleotide)m = (deoxyribonucleotide)n+m + AMP + diphosphate.</text>
        <dbReference type="EC" id="6.5.1.1"/>
    </reaction>
</comment>
<evidence type="ECO:0000313" key="5">
    <source>
        <dbReference type="EMBL" id="MBE1208087.1"/>
    </source>
</evidence>
<feature type="domain" description="ATP-dependent DNA ligase family profile" evidence="4">
    <location>
        <begin position="97"/>
        <end position="230"/>
    </location>
</feature>
<evidence type="ECO:0000256" key="3">
    <source>
        <dbReference type="ARBA" id="ARBA00034003"/>
    </source>
</evidence>
<comment type="similarity">
    <text evidence="1">Belongs to the ATP-dependent DNA ligase family.</text>
</comment>
<keyword evidence="2" id="KW-0436">Ligase</keyword>
<proteinExistence type="inferred from homology"/>
<evidence type="ECO:0000256" key="1">
    <source>
        <dbReference type="ARBA" id="ARBA00007572"/>
    </source>
</evidence>
<name>A0ABR9GWM6_9HYPH</name>
<reference evidence="5 6" key="1">
    <citation type="submission" date="2020-09" db="EMBL/GenBank/DDBJ databases">
        <title>Draft Genome Sequence of Aminobacter carboxidus type strain DSM 1086, a soil Gram-negative carboxydobacterium.</title>
        <authorList>
            <person name="Turrini P."/>
            <person name="Tescari M."/>
            <person name="Artuso I."/>
            <person name="Lugli G.A."/>
            <person name="Frangipani E."/>
            <person name="Ventura M."/>
            <person name="Visca P."/>
        </authorList>
    </citation>
    <scope>NUCLEOTIDE SEQUENCE [LARGE SCALE GENOMIC DNA]</scope>
    <source>
        <strain evidence="5 6">DSM 1086</strain>
    </source>
</reference>
<organism evidence="5 6">
    <name type="scientific">Aminobacter carboxidus</name>
    <dbReference type="NCBI Taxonomy" id="376165"/>
    <lineage>
        <taxon>Bacteria</taxon>
        <taxon>Pseudomonadati</taxon>
        <taxon>Pseudomonadota</taxon>
        <taxon>Alphaproteobacteria</taxon>
        <taxon>Hyphomicrobiales</taxon>
        <taxon>Phyllobacteriaceae</taxon>
        <taxon>Aminobacter</taxon>
    </lineage>
</organism>
<dbReference type="InterPro" id="IPR050191">
    <property type="entry name" value="ATP-dep_DNA_ligase"/>
</dbReference>
<keyword evidence="6" id="KW-1185">Reference proteome</keyword>
<dbReference type="PANTHER" id="PTHR45674">
    <property type="entry name" value="DNA LIGASE 1/3 FAMILY MEMBER"/>
    <property type="match status" value="1"/>
</dbReference>
<evidence type="ECO:0000256" key="2">
    <source>
        <dbReference type="ARBA" id="ARBA00022598"/>
    </source>
</evidence>
<dbReference type="RefSeq" id="WP_192568764.1">
    <property type="nucleotide sequence ID" value="NZ_JACZEP010000017.1"/>
</dbReference>